<evidence type="ECO:0000256" key="1">
    <source>
        <dbReference type="ARBA" id="ARBA00022517"/>
    </source>
</evidence>
<dbReference type="InterPro" id="IPR001680">
    <property type="entry name" value="WD40_rpt"/>
</dbReference>
<dbReference type="STRING" id="1806994.A0A507C8A4"/>
<comment type="subunit">
    <text evidence="6">Component of the NOP7 complex, composed of ERB1, NOP7 and YTM1. Within the NOP7 complex ERB1 appears to interact directly with NOP7 and YTM1. The NOP7 complex also associates with the 66S pre-ribosome.</text>
</comment>
<dbReference type="OrthoDB" id="10251381at2759"/>
<dbReference type="AlphaFoldDB" id="A0A507C8A4"/>
<dbReference type="PROSITE" id="PS00678">
    <property type="entry name" value="WD_REPEATS_1"/>
    <property type="match status" value="2"/>
</dbReference>
<keyword evidence="3 7" id="KW-0853">WD repeat</keyword>
<dbReference type="GO" id="GO:0005654">
    <property type="term" value="C:nucleoplasm"/>
    <property type="evidence" value="ECO:0007669"/>
    <property type="project" value="UniProtKB-SubCell"/>
</dbReference>
<dbReference type="PANTHER" id="PTHR19855:SF11">
    <property type="entry name" value="RIBOSOME BIOGENESIS PROTEIN WDR12"/>
    <property type="match status" value="1"/>
</dbReference>
<dbReference type="InterPro" id="IPR012972">
    <property type="entry name" value="NLE"/>
</dbReference>
<dbReference type="InterPro" id="IPR015943">
    <property type="entry name" value="WD40/YVTN_repeat-like_dom_sf"/>
</dbReference>
<dbReference type="GO" id="GO:0043021">
    <property type="term" value="F:ribonucleoprotein complex binding"/>
    <property type="evidence" value="ECO:0007669"/>
    <property type="project" value="UniProtKB-UniRule"/>
</dbReference>
<reference evidence="10 11" key="1">
    <citation type="journal article" date="2019" name="Sci. Rep.">
        <title>Comparative genomics of chytrid fungi reveal insights into the obligate biotrophic and pathogenic lifestyle of Synchytrium endobioticum.</title>
        <authorList>
            <person name="van de Vossenberg B.T.L.H."/>
            <person name="Warris S."/>
            <person name="Nguyen H.D.T."/>
            <person name="van Gent-Pelzer M.P.E."/>
            <person name="Joly D.L."/>
            <person name="van de Geest H.C."/>
            <person name="Bonants P.J.M."/>
            <person name="Smith D.S."/>
            <person name="Levesque C.A."/>
            <person name="van der Lee T.A.J."/>
        </authorList>
    </citation>
    <scope>NUCLEOTIDE SEQUENCE [LARGE SCALE GENOMIC DNA]</scope>
    <source>
        <strain evidence="10 11">JEL517</strain>
    </source>
</reference>
<evidence type="ECO:0000256" key="7">
    <source>
        <dbReference type="PROSITE-ProRule" id="PRU00221"/>
    </source>
</evidence>
<dbReference type="PROSITE" id="PS50082">
    <property type="entry name" value="WD_REPEATS_2"/>
    <property type="match status" value="4"/>
</dbReference>
<dbReference type="Proteomes" id="UP000319731">
    <property type="component" value="Unassembled WGS sequence"/>
</dbReference>
<feature type="repeat" description="WD" evidence="7">
    <location>
        <begin position="269"/>
        <end position="312"/>
    </location>
</feature>
<evidence type="ECO:0000256" key="6">
    <source>
        <dbReference type="HAMAP-Rule" id="MF_03029"/>
    </source>
</evidence>
<comment type="caution">
    <text evidence="10">The sequence shown here is derived from an EMBL/GenBank/DDBJ whole genome shotgun (WGS) entry which is preliminary data.</text>
</comment>
<evidence type="ECO:0000313" key="11">
    <source>
        <dbReference type="Proteomes" id="UP000319731"/>
    </source>
</evidence>
<evidence type="ECO:0000259" key="9">
    <source>
        <dbReference type="Pfam" id="PF08154"/>
    </source>
</evidence>
<comment type="function">
    <text evidence="6">Component of the NOP7 complex, which is required for maturation of the 25S and 5.8S ribosomal RNAs and formation of the 60S ribosome.</text>
</comment>
<sequence>MTTDNENEQQQKVQVRFRSRESRYSVTTAPILVPIGVKRIGLSSIVNQLLNSDNPEPTEKTIPFDFLIENKFLRTSLSEYLDANAKSTESILEIEYLPVQSPPSPSHSYPHPDWIASIRSTDDLVLTGCFDGKARLWDYSGNSLAILDCGKPGKGIKAVGFVKRKEGLVALAGGVDGEKIGAWQISGQTATKLYDAIGHRGAIESLDVSPSHSHFASSSWDGKILYWTTERPTDEDDEEDEAENTKSGQKRKQPPTSRPAPIKTPLLTLEGHIGCVSAVAFRQGSEENILYSGGWDHSVRVWDLVGRSNTLSMSCESVVSALAHSANSGLIATGHSDSLVRLWDPRSQDGVAVKLKLKSHKGWVSSVSWSPSSSHMLASTSYDSTVKVWDVRSTTPLYTLAGSQDKSMKLFALEWNDRVIMTGGEQGELKTWEF</sequence>
<keyword evidence="11" id="KW-1185">Reference proteome</keyword>
<dbReference type="GO" id="GO:0005730">
    <property type="term" value="C:nucleolus"/>
    <property type="evidence" value="ECO:0007669"/>
    <property type="project" value="UniProtKB-SubCell"/>
</dbReference>
<accession>A0A507C8A4</accession>
<dbReference type="PRINTS" id="PR00320">
    <property type="entry name" value="GPROTEINBRPT"/>
</dbReference>
<dbReference type="Pfam" id="PF00400">
    <property type="entry name" value="WD40"/>
    <property type="match status" value="5"/>
</dbReference>
<protein>
    <recommendedName>
        <fullName evidence="6">Ribosome biogenesis protein YTM1</fullName>
    </recommendedName>
</protein>
<dbReference type="PANTHER" id="PTHR19855">
    <property type="entry name" value="WD40 REPEAT PROTEIN 12, 37"/>
    <property type="match status" value="1"/>
</dbReference>
<evidence type="ECO:0000256" key="4">
    <source>
        <dbReference type="ARBA" id="ARBA00022737"/>
    </source>
</evidence>
<dbReference type="SUPFAM" id="SSF50978">
    <property type="entry name" value="WD40 repeat-like"/>
    <property type="match status" value="1"/>
</dbReference>
<dbReference type="Pfam" id="PF08154">
    <property type="entry name" value="NLE"/>
    <property type="match status" value="1"/>
</dbReference>
<evidence type="ECO:0000313" key="10">
    <source>
        <dbReference type="EMBL" id="TPX34226.1"/>
    </source>
</evidence>
<evidence type="ECO:0000256" key="8">
    <source>
        <dbReference type="SAM" id="MobiDB-lite"/>
    </source>
</evidence>
<dbReference type="SMART" id="SM00320">
    <property type="entry name" value="WD40"/>
    <property type="match status" value="6"/>
</dbReference>
<feature type="repeat" description="WD" evidence="7">
    <location>
        <begin position="357"/>
        <end position="399"/>
    </location>
</feature>
<feature type="domain" description="NLE" evidence="9">
    <location>
        <begin position="13"/>
        <end position="81"/>
    </location>
</feature>
<feature type="repeat" description="WD" evidence="7">
    <location>
        <begin position="196"/>
        <end position="227"/>
    </location>
</feature>
<dbReference type="InterPro" id="IPR019775">
    <property type="entry name" value="WD40_repeat_CS"/>
</dbReference>
<dbReference type="GO" id="GO:0000463">
    <property type="term" value="P:maturation of LSU-rRNA from tricistronic rRNA transcript (SSU-rRNA, 5.8S rRNA, LSU-rRNA)"/>
    <property type="evidence" value="ECO:0007669"/>
    <property type="project" value="UniProtKB-UniRule"/>
</dbReference>
<evidence type="ECO:0000256" key="3">
    <source>
        <dbReference type="ARBA" id="ARBA00022574"/>
    </source>
</evidence>
<dbReference type="EMBL" id="QEAO01000015">
    <property type="protein sequence ID" value="TPX34226.1"/>
    <property type="molecule type" value="Genomic_DNA"/>
</dbReference>
<dbReference type="InterPro" id="IPR036322">
    <property type="entry name" value="WD40_repeat_dom_sf"/>
</dbReference>
<dbReference type="GO" id="GO:0030687">
    <property type="term" value="C:preribosome, large subunit precursor"/>
    <property type="evidence" value="ECO:0007669"/>
    <property type="project" value="UniProtKB-UniRule"/>
</dbReference>
<name>A0A507C8A4_9FUNG</name>
<keyword evidence="5 6" id="KW-0539">Nucleus</keyword>
<dbReference type="InterPro" id="IPR020472">
    <property type="entry name" value="WD40_PAC1"/>
</dbReference>
<dbReference type="Gene3D" id="2.130.10.10">
    <property type="entry name" value="YVTN repeat-like/Quinoprotein amine dehydrogenase"/>
    <property type="match status" value="1"/>
</dbReference>
<keyword evidence="1 6" id="KW-0690">Ribosome biogenesis</keyword>
<evidence type="ECO:0000256" key="5">
    <source>
        <dbReference type="ARBA" id="ARBA00023242"/>
    </source>
</evidence>
<dbReference type="InterPro" id="IPR028599">
    <property type="entry name" value="WDR12/Ytm1"/>
</dbReference>
<feature type="region of interest" description="Disordered" evidence="8">
    <location>
        <begin position="230"/>
        <end position="264"/>
    </location>
</feature>
<dbReference type="GO" id="GO:0000466">
    <property type="term" value="P:maturation of 5.8S rRNA from tricistronic rRNA transcript (SSU-rRNA, 5.8S rRNA, LSU-rRNA)"/>
    <property type="evidence" value="ECO:0007669"/>
    <property type="project" value="UniProtKB-UniRule"/>
</dbReference>
<organism evidence="10 11">
    <name type="scientific">Synchytrium microbalum</name>
    <dbReference type="NCBI Taxonomy" id="1806994"/>
    <lineage>
        <taxon>Eukaryota</taxon>
        <taxon>Fungi</taxon>
        <taxon>Fungi incertae sedis</taxon>
        <taxon>Chytridiomycota</taxon>
        <taxon>Chytridiomycota incertae sedis</taxon>
        <taxon>Chytridiomycetes</taxon>
        <taxon>Synchytriales</taxon>
        <taxon>Synchytriaceae</taxon>
        <taxon>Synchytrium</taxon>
    </lineage>
</organism>
<keyword evidence="2 6" id="KW-0698">rRNA processing</keyword>
<dbReference type="PROSITE" id="PS50294">
    <property type="entry name" value="WD_REPEATS_REGION"/>
    <property type="match status" value="3"/>
</dbReference>
<feature type="compositionally biased region" description="Acidic residues" evidence="8">
    <location>
        <begin position="233"/>
        <end position="242"/>
    </location>
</feature>
<evidence type="ECO:0000256" key="2">
    <source>
        <dbReference type="ARBA" id="ARBA00022552"/>
    </source>
</evidence>
<proteinExistence type="inferred from homology"/>
<gene>
    <name evidence="6" type="primary">YTM1</name>
    <name evidence="10" type="ORF">SmJEL517_g03145</name>
</gene>
<comment type="similarity">
    <text evidence="6">Belongs to the WD repeat WDR12/YTM1 family.</text>
</comment>
<comment type="subcellular location">
    <subcellularLocation>
        <location evidence="6">Nucleus</location>
        <location evidence="6">Nucleolus</location>
    </subcellularLocation>
    <subcellularLocation>
        <location evidence="6">Nucleus</location>
        <location evidence="6">Nucleoplasm</location>
    </subcellularLocation>
</comment>
<feature type="repeat" description="WD" evidence="7">
    <location>
        <begin position="319"/>
        <end position="353"/>
    </location>
</feature>
<keyword evidence="4" id="KW-0677">Repeat</keyword>
<dbReference type="HAMAP" id="MF_03029">
    <property type="entry name" value="WDR12"/>
    <property type="match status" value="1"/>
</dbReference>